<evidence type="ECO:0000259" key="1">
    <source>
        <dbReference type="PROSITE" id="PS50975"/>
    </source>
</evidence>
<dbReference type="GO" id="GO:0005737">
    <property type="term" value="C:cytoplasm"/>
    <property type="evidence" value="ECO:0007669"/>
    <property type="project" value="TreeGrafter"/>
</dbReference>
<protein>
    <recommendedName>
        <fullName evidence="1">ATP-grasp domain-containing protein</fullName>
    </recommendedName>
</protein>
<gene>
    <name evidence="2" type="ORF">LCGC14_2913840</name>
</gene>
<evidence type="ECO:0000313" key="2">
    <source>
        <dbReference type="EMBL" id="KKK71444.1"/>
    </source>
</evidence>
<name>A0A0F8ZYJ0_9ZZZZ</name>
<dbReference type="InterPro" id="IPR013651">
    <property type="entry name" value="ATP-grasp_RimK-type"/>
</dbReference>
<dbReference type="GO" id="GO:0005524">
    <property type="term" value="F:ATP binding"/>
    <property type="evidence" value="ECO:0007669"/>
    <property type="project" value="InterPro"/>
</dbReference>
<feature type="domain" description="ATP-grasp" evidence="1">
    <location>
        <begin position="7"/>
        <end position="147"/>
    </location>
</feature>
<dbReference type="EMBL" id="LAZR01057732">
    <property type="protein sequence ID" value="KKK71444.1"/>
    <property type="molecule type" value="Genomic_DNA"/>
</dbReference>
<dbReference type="Gene3D" id="3.30.470.20">
    <property type="entry name" value="ATP-grasp fold, B domain"/>
    <property type="match status" value="1"/>
</dbReference>
<dbReference type="InterPro" id="IPR011761">
    <property type="entry name" value="ATP-grasp"/>
</dbReference>
<feature type="non-terminal residue" evidence="2">
    <location>
        <position position="1"/>
    </location>
</feature>
<dbReference type="Pfam" id="PF08443">
    <property type="entry name" value="RimK"/>
    <property type="match status" value="1"/>
</dbReference>
<dbReference type="GO" id="GO:0018169">
    <property type="term" value="F:ribosomal S6-glutamic acid ligase activity"/>
    <property type="evidence" value="ECO:0007669"/>
    <property type="project" value="TreeGrafter"/>
</dbReference>
<dbReference type="GO" id="GO:0046872">
    <property type="term" value="F:metal ion binding"/>
    <property type="evidence" value="ECO:0007669"/>
    <property type="project" value="InterPro"/>
</dbReference>
<dbReference type="GO" id="GO:0009432">
    <property type="term" value="P:SOS response"/>
    <property type="evidence" value="ECO:0007669"/>
    <property type="project" value="TreeGrafter"/>
</dbReference>
<organism evidence="2">
    <name type="scientific">marine sediment metagenome</name>
    <dbReference type="NCBI Taxonomy" id="412755"/>
    <lineage>
        <taxon>unclassified sequences</taxon>
        <taxon>metagenomes</taxon>
        <taxon>ecological metagenomes</taxon>
    </lineage>
</organism>
<dbReference type="PANTHER" id="PTHR21621:SF0">
    <property type="entry name" value="BETA-CITRYLGLUTAMATE SYNTHASE B-RELATED"/>
    <property type="match status" value="1"/>
</dbReference>
<dbReference type="PANTHER" id="PTHR21621">
    <property type="entry name" value="RIBOSOMAL PROTEIN S6 MODIFICATION PROTEIN"/>
    <property type="match status" value="1"/>
</dbReference>
<proteinExistence type="predicted"/>
<dbReference type="AlphaFoldDB" id="A0A0F8ZYJ0"/>
<comment type="caution">
    <text evidence="2">The sequence shown here is derived from an EMBL/GenBank/DDBJ whole genome shotgun (WGS) entry which is preliminary data.</text>
</comment>
<dbReference type="PROSITE" id="PS50975">
    <property type="entry name" value="ATP_GRASP"/>
    <property type="match status" value="1"/>
</dbReference>
<reference evidence="2" key="1">
    <citation type="journal article" date="2015" name="Nature">
        <title>Complex archaea that bridge the gap between prokaryotes and eukaryotes.</title>
        <authorList>
            <person name="Spang A."/>
            <person name="Saw J.H."/>
            <person name="Jorgensen S.L."/>
            <person name="Zaremba-Niedzwiedzka K."/>
            <person name="Martijn J."/>
            <person name="Lind A.E."/>
            <person name="van Eijk R."/>
            <person name="Schleper C."/>
            <person name="Guy L."/>
            <person name="Ettema T.J."/>
        </authorList>
    </citation>
    <scope>NUCLEOTIDE SEQUENCE</scope>
</reference>
<dbReference type="SUPFAM" id="SSF56059">
    <property type="entry name" value="Glutathione synthetase ATP-binding domain-like"/>
    <property type="match status" value="1"/>
</dbReference>
<sequence length="161" mass="17602">RVSSRQGEGVMLVEKDQDVERAIRNHLDERNGLLVQRFIPTGGRQDIRVLIVGGKVVGAMALKPKQGDFRANYHLSGKSIEKKLSLAERDIALRAAAAVGLEIAGVDLIVDRKNQITVIEVNYSPGFKGLEKATGLDIAGCIVDHVLCKYAPLLETSLRYP</sequence>
<accession>A0A0F8ZYJ0</accession>